<gene>
    <name evidence="1" type="primary">GLEAN_03722</name>
    <name evidence="1" type="ORF">TcasGA2_TC003722</name>
</gene>
<accession>D6WDV4</accession>
<evidence type="ECO:0000313" key="2">
    <source>
        <dbReference type="Proteomes" id="UP000007266"/>
    </source>
</evidence>
<keyword evidence="2" id="KW-1185">Reference proteome</keyword>
<dbReference type="Proteomes" id="UP000007266">
    <property type="component" value="Linkage group 3"/>
</dbReference>
<proteinExistence type="predicted"/>
<dbReference type="EMBL" id="KQ971323">
    <property type="protein sequence ID" value="EFA00834.1"/>
    <property type="molecule type" value="Genomic_DNA"/>
</dbReference>
<dbReference type="HOGENOM" id="CLU_2161592_0_0_1"/>
<evidence type="ECO:0000313" key="1">
    <source>
        <dbReference type="EMBL" id="EFA00834.1"/>
    </source>
</evidence>
<sequence>MPYRELAPPWSTRSRENCQRNAAIFGQNEPVKQPITHFLHVHDRSLSSLKKYIADVGVKADRKQSVLANNEHARQQKAGGALSRTQIFTGSLMDLSAIGLRRASSITRATI</sequence>
<reference evidence="1 2" key="1">
    <citation type="journal article" date="2008" name="Nature">
        <title>The genome of the model beetle and pest Tribolium castaneum.</title>
        <authorList>
            <consortium name="Tribolium Genome Sequencing Consortium"/>
            <person name="Richards S."/>
            <person name="Gibbs R.A."/>
            <person name="Weinstock G.M."/>
            <person name="Brown S.J."/>
            <person name="Denell R."/>
            <person name="Beeman R.W."/>
            <person name="Gibbs R."/>
            <person name="Beeman R.W."/>
            <person name="Brown S.J."/>
            <person name="Bucher G."/>
            <person name="Friedrich M."/>
            <person name="Grimmelikhuijzen C.J."/>
            <person name="Klingler M."/>
            <person name="Lorenzen M."/>
            <person name="Richards S."/>
            <person name="Roth S."/>
            <person name="Schroder R."/>
            <person name="Tautz D."/>
            <person name="Zdobnov E.M."/>
            <person name="Muzny D."/>
            <person name="Gibbs R.A."/>
            <person name="Weinstock G.M."/>
            <person name="Attaway T."/>
            <person name="Bell S."/>
            <person name="Buhay C.J."/>
            <person name="Chandrabose M.N."/>
            <person name="Chavez D."/>
            <person name="Clerk-Blankenburg K.P."/>
            <person name="Cree A."/>
            <person name="Dao M."/>
            <person name="Davis C."/>
            <person name="Chacko J."/>
            <person name="Dinh H."/>
            <person name="Dugan-Rocha S."/>
            <person name="Fowler G."/>
            <person name="Garner T.T."/>
            <person name="Garnes J."/>
            <person name="Gnirke A."/>
            <person name="Hawes A."/>
            <person name="Hernandez J."/>
            <person name="Hines S."/>
            <person name="Holder M."/>
            <person name="Hume J."/>
            <person name="Jhangiani S.N."/>
            <person name="Joshi V."/>
            <person name="Khan Z.M."/>
            <person name="Jackson L."/>
            <person name="Kovar C."/>
            <person name="Kowis A."/>
            <person name="Lee S."/>
            <person name="Lewis L.R."/>
            <person name="Margolis J."/>
            <person name="Morgan M."/>
            <person name="Nazareth L.V."/>
            <person name="Nguyen N."/>
            <person name="Okwuonu G."/>
            <person name="Parker D."/>
            <person name="Richards S."/>
            <person name="Ruiz S.J."/>
            <person name="Santibanez J."/>
            <person name="Savard J."/>
            <person name="Scherer S.E."/>
            <person name="Schneider B."/>
            <person name="Sodergren E."/>
            <person name="Tautz D."/>
            <person name="Vattahil S."/>
            <person name="Villasana D."/>
            <person name="White C.S."/>
            <person name="Wright R."/>
            <person name="Park Y."/>
            <person name="Beeman R.W."/>
            <person name="Lord J."/>
            <person name="Oppert B."/>
            <person name="Lorenzen M."/>
            <person name="Brown S."/>
            <person name="Wang L."/>
            <person name="Savard J."/>
            <person name="Tautz D."/>
            <person name="Richards S."/>
            <person name="Weinstock G."/>
            <person name="Gibbs R.A."/>
            <person name="Liu Y."/>
            <person name="Worley K."/>
            <person name="Weinstock G."/>
            <person name="Elsik C.G."/>
            <person name="Reese J.T."/>
            <person name="Elhaik E."/>
            <person name="Landan G."/>
            <person name="Graur D."/>
            <person name="Arensburger P."/>
            <person name="Atkinson P."/>
            <person name="Beeman R.W."/>
            <person name="Beidler J."/>
            <person name="Brown S.J."/>
            <person name="Demuth J.P."/>
            <person name="Drury D.W."/>
            <person name="Du Y.Z."/>
            <person name="Fujiwara H."/>
            <person name="Lorenzen M."/>
            <person name="Maselli V."/>
            <person name="Osanai M."/>
            <person name="Park Y."/>
            <person name="Robertson H.M."/>
            <person name="Tu Z."/>
            <person name="Wang J.J."/>
            <person name="Wang S."/>
            <person name="Richards S."/>
            <person name="Song H."/>
            <person name="Zhang L."/>
            <person name="Sodergren E."/>
            <person name="Werner D."/>
            <person name="Stanke M."/>
            <person name="Morgenstern B."/>
            <person name="Solovyev V."/>
            <person name="Kosarev P."/>
            <person name="Brown G."/>
            <person name="Chen H.C."/>
            <person name="Ermolaeva O."/>
            <person name="Hlavina W."/>
            <person name="Kapustin Y."/>
            <person name="Kiryutin B."/>
            <person name="Kitts P."/>
            <person name="Maglott D."/>
            <person name="Pruitt K."/>
            <person name="Sapojnikov V."/>
            <person name="Souvorov A."/>
            <person name="Mackey A.J."/>
            <person name="Waterhouse R.M."/>
            <person name="Wyder S."/>
            <person name="Zdobnov E.M."/>
            <person name="Zdobnov E.M."/>
            <person name="Wyder S."/>
            <person name="Kriventseva E.V."/>
            <person name="Kadowaki T."/>
            <person name="Bork P."/>
            <person name="Aranda M."/>
            <person name="Bao R."/>
            <person name="Beermann A."/>
            <person name="Berns N."/>
            <person name="Bolognesi R."/>
            <person name="Bonneton F."/>
            <person name="Bopp D."/>
            <person name="Brown S.J."/>
            <person name="Bucher G."/>
            <person name="Butts T."/>
            <person name="Chaumot A."/>
            <person name="Denell R.E."/>
            <person name="Ferrier D.E."/>
            <person name="Friedrich M."/>
            <person name="Gordon C.M."/>
            <person name="Jindra M."/>
            <person name="Klingler M."/>
            <person name="Lan Q."/>
            <person name="Lattorff H.M."/>
            <person name="Laudet V."/>
            <person name="von Levetsow C."/>
            <person name="Liu Z."/>
            <person name="Lutz R."/>
            <person name="Lynch J.A."/>
            <person name="da Fonseca R.N."/>
            <person name="Posnien N."/>
            <person name="Reuter R."/>
            <person name="Roth S."/>
            <person name="Savard J."/>
            <person name="Schinko J.B."/>
            <person name="Schmitt C."/>
            <person name="Schoppmeier M."/>
            <person name="Schroder R."/>
            <person name="Shippy T.D."/>
            <person name="Simonnet F."/>
            <person name="Marques-Souza H."/>
            <person name="Tautz D."/>
            <person name="Tomoyasu Y."/>
            <person name="Trauner J."/>
            <person name="Van der Zee M."/>
            <person name="Vervoort M."/>
            <person name="Wittkopp N."/>
            <person name="Wimmer E.A."/>
            <person name="Yang X."/>
            <person name="Jones A.K."/>
            <person name="Sattelle D.B."/>
            <person name="Ebert P.R."/>
            <person name="Nelson D."/>
            <person name="Scott J.G."/>
            <person name="Beeman R.W."/>
            <person name="Muthukrishnan S."/>
            <person name="Kramer K.J."/>
            <person name="Arakane Y."/>
            <person name="Beeman R.W."/>
            <person name="Zhu Q."/>
            <person name="Hogenkamp D."/>
            <person name="Dixit R."/>
            <person name="Oppert B."/>
            <person name="Jiang H."/>
            <person name="Zou Z."/>
            <person name="Marshall J."/>
            <person name="Elpidina E."/>
            <person name="Vinokurov K."/>
            <person name="Oppert C."/>
            <person name="Zou Z."/>
            <person name="Evans J."/>
            <person name="Lu Z."/>
            <person name="Zhao P."/>
            <person name="Sumathipala N."/>
            <person name="Altincicek B."/>
            <person name="Vilcinskas A."/>
            <person name="Williams M."/>
            <person name="Hultmark D."/>
            <person name="Hetru C."/>
            <person name="Jiang H."/>
            <person name="Grimmelikhuijzen C.J."/>
            <person name="Hauser F."/>
            <person name="Cazzamali G."/>
            <person name="Williamson M."/>
            <person name="Park Y."/>
            <person name="Li B."/>
            <person name="Tanaka Y."/>
            <person name="Predel R."/>
            <person name="Neupert S."/>
            <person name="Schachtner J."/>
            <person name="Verleyen P."/>
            <person name="Raible F."/>
            <person name="Bork P."/>
            <person name="Friedrich M."/>
            <person name="Walden K.K."/>
            <person name="Robertson H.M."/>
            <person name="Angeli S."/>
            <person name="Foret S."/>
            <person name="Bucher G."/>
            <person name="Schuetz S."/>
            <person name="Maleszka R."/>
            <person name="Wimmer E.A."/>
            <person name="Beeman R.W."/>
            <person name="Lorenzen M."/>
            <person name="Tomoyasu Y."/>
            <person name="Miller S.C."/>
            <person name="Grossmann D."/>
            <person name="Bucher G."/>
        </authorList>
    </citation>
    <scope>NUCLEOTIDE SEQUENCE [LARGE SCALE GENOMIC DNA]</scope>
    <source>
        <strain evidence="1 2">Georgia GA2</strain>
    </source>
</reference>
<dbReference type="InParanoid" id="D6WDV4"/>
<name>D6WDV4_TRICA</name>
<organism evidence="1 2">
    <name type="scientific">Tribolium castaneum</name>
    <name type="common">Red flour beetle</name>
    <dbReference type="NCBI Taxonomy" id="7070"/>
    <lineage>
        <taxon>Eukaryota</taxon>
        <taxon>Metazoa</taxon>
        <taxon>Ecdysozoa</taxon>
        <taxon>Arthropoda</taxon>
        <taxon>Hexapoda</taxon>
        <taxon>Insecta</taxon>
        <taxon>Pterygota</taxon>
        <taxon>Neoptera</taxon>
        <taxon>Endopterygota</taxon>
        <taxon>Coleoptera</taxon>
        <taxon>Polyphaga</taxon>
        <taxon>Cucujiformia</taxon>
        <taxon>Tenebrionidae</taxon>
        <taxon>Tenebrionidae incertae sedis</taxon>
        <taxon>Tribolium</taxon>
    </lineage>
</organism>
<protein>
    <submittedName>
        <fullName evidence="1">Uncharacterized protein</fullName>
    </submittedName>
</protein>
<reference evidence="1 2" key="2">
    <citation type="journal article" date="2010" name="Nucleic Acids Res.">
        <title>BeetleBase in 2010: revisions to provide comprehensive genomic information for Tribolium castaneum.</title>
        <authorList>
            <person name="Kim H.S."/>
            <person name="Murphy T."/>
            <person name="Xia J."/>
            <person name="Caragea D."/>
            <person name="Park Y."/>
            <person name="Beeman R.W."/>
            <person name="Lorenzen M.D."/>
            <person name="Butcher S."/>
            <person name="Manak J.R."/>
            <person name="Brown S.J."/>
        </authorList>
    </citation>
    <scope>GENOME REANNOTATION</scope>
    <source>
        <strain evidence="1 2">Georgia GA2</strain>
    </source>
</reference>
<dbReference type="AlphaFoldDB" id="D6WDV4"/>